<dbReference type="EMBL" id="CP060204">
    <property type="protein sequence ID" value="QNH55344.1"/>
    <property type="molecule type" value="Genomic_DNA"/>
</dbReference>
<protein>
    <submittedName>
        <fullName evidence="1">Class I SAM-dependent methyltransferase</fullName>
    </submittedName>
</protein>
<dbReference type="Proteomes" id="UP000515480">
    <property type="component" value="Chromosome"/>
</dbReference>
<dbReference type="InterPro" id="IPR007536">
    <property type="entry name" value="16SrRNA_methylTrfase_J"/>
</dbReference>
<dbReference type="PANTHER" id="PTHR36112">
    <property type="entry name" value="RIBOSOMAL RNA SMALL SUBUNIT METHYLTRANSFERASE J"/>
    <property type="match status" value="1"/>
</dbReference>
<sequence length="268" mass="29020">MPEQSKISAIVTTVRRGQRYTEANRALAERTAAALSIPNVPRGNDSLEEMRAAYGVDAVLVARRGLLTLVTAEGELFFHPGMSHLRIKNLLLGHGDHLVSALGLTEGMSVLDCTLGTGADAIVESFAVGASGAVTALESNALIAAVIADGLAHATGDNYDMHAAMRRIEVHHADALDYLRTQETGSHDVVYFDPMFRRPLHESAGMNALRVLADMRALTEETIAEACRVARRRVAMKERRESAEFARLGFDTLTGGKYSRIAYGVMEL</sequence>
<dbReference type="AlphaFoldDB" id="A0A7G7VMK1"/>
<gene>
    <name evidence="1" type="ORF">H1B31_05335</name>
</gene>
<keyword evidence="1" id="KW-0489">Methyltransferase</keyword>
<dbReference type="GO" id="GO:0008990">
    <property type="term" value="F:rRNA (guanine-N2-)-methyltransferase activity"/>
    <property type="evidence" value="ECO:0007669"/>
    <property type="project" value="InterPro"/>
</dbReference>
<dbReference type="Gene3D" id="3.40.50.150">
    <property type="entry name" value="Vaccinia Virus protein VP39"/>
    <property type="match status" value="1"/>
</dbReference>
<dbReference type="Pfam" id="PF04445">
    <property type="entry name" value="SAM_MT"/>
    <property type="match status" value="1"/>
</dbReference>
<organism evidence="1 2">
    <name type="scientific">Selenomonas timonae</name>
    <dbReference type="NCBI Taxonomy" id="2754044"/>
    <lineage>
        <taxon>Bacteria</taxon>
        <taxon>Bacillati</taxon>
        <taxon>Bacillota</taxon>
        <taxon>Negativicutes</taxon>
        <taxon>Selenomonadales</taxon>
        <taxon>Selenomonadaceae</taxon>
        <taxon>Selenomonas</taxon>
    </lineage>
</organism>
<evidence type="ECO:0000313" key="2">
    <source>
        <dbReference type="Proteomes" id="UP000515480"/>
    </source>
</evidence>
<dbReference type="SUPFAM" id="SSF53335">
    <property type="entry name" value="S-adenosyl-L-methionine-dependent methyltransferases"/>
    <property type="match status" value="1"/>
</dbReference>
<accession>A0A7G7VMK1</accession>
<reference evidence="1 2" key="1">
    <citation type="submission" date="2020-07" db="EMBL/GenBank/DDBJ databases">
        <title>Complete genome and description of Selenomonas timonensis sp. nov., a new bacterium isolated from a gingivitis subject.</title>
        <authorList>
            <person name="Antezack A."/>
        </authorList>
    </citation>
    <scope>NUCLEOTIDE SEQUENCE [LARGE SCALE GENOMIC DNA]</scope>
    <source>
        <strain evidence="1 2">Marseille-Q3039</strain>
    </source>
</reference>
<evidence type="ECO:0000313" key="1">
    <source>
        <dbReference type="EMBL" id="QNH55344.1"/>
    </source>
</evidence>
<dbReference type="RefSeq" id="WP_185981161.1">
    <property type="nucleotide sequence ID" value="NZ_CP060204.1"/>
</dbReference>
<keyword evidence="2" id="KW-1185">Reference proteome</keyword>
<dbReference type="CDD" id="cd02440">
    <property type="entry name" value="AdoMet_MTases"/>
    <property type="match status" value="1"/>
</dbReference>
<dbReference type="PANTHER" id="PTHR36112:SF1">
    <property type="entry name" value="RIBOSOMAL RNA SMALL SUBUNIT METHYLTRANSFERASE J"/>
    <property type="match status" value="1"/>
</dbReference>
<name>A0A7G7VMK1_9FIRM</name>
<keyword evidence="1" id="KW-0808">Transferase</keyword>
<dbReference type="KEGG" id="stim:H1B31_05335"/>
<proteinExistence type="predicted"/>
<dbReference type="InterPro" id="IPR029063">
    <property type="entry name" value="SAM-dependent_MTases_sf"/>
</dbReference>